<organism evidence="3 4">
    <name type="scientific">Rhodococcus pseudokoreensis</name>
    <dbReference type="NCBI Taxonomy" id="2811421"/>
    <lineage>
        <taxon>Bacteria</taxon>
        <taxon>Bacillati</taxon>
        <taxon>Actinomycetota</taxon>
        <taxon>Actinomycetes</taxon>
        <taxon>Mycobacteriales</taxon>
        <taxon>Nocardiaceae</taxon>
        <taxon>Rhodococcus</taxon>
    </lineage>
</organism>
<reference evidence="3 4" key="1">
    <citation type="journal article" date="2021" name="Microbiol. Resour. Announc.">
        <title>Complete Genome Sequences of Two Rhodococcus sp. Strains with Large and Linear Chromosomes, Isolated from Apple Rhizosphere.</title>
        <authorList>
            <person name="Benning S."/>
            <person name="Brugnone N."/>
            <person name="Siani R."/>
            <person name="Kublik S."/>
            <person name="Schloter M."/>
            <person name="Rad V."/>
        </authorList>
    </citation>
    <scope>NUCLEOTIDE SEQUENCE [LARGE SCALE GENOMIC DNA]</scope>
    <source>
        <strain evidence="3 4">R79</strain>
    </source>
</reference>
<dbReference type="SUPFAM" id="SSF56801">
    <property type="entry name" value="Acetyl-CoA synthetase-like"/>
    <property type="match status" value="1"/>
</dbReference>
<dbReference type="RefSeq" id="WP_206007062.1">
    <property type="nucleotide sequence ID" value="NZ_CP070619.1"/>
</dbReference>
<feature type="domain" description="AMP-dependent synthetase/ligase" evidence="1">
    <location>
        <begin position="21"/>
        <end position="384"/>
    </location>
</feature>
<evidence type="ECO:0000313" key="3">
    <source>
        <dbReference type="EMBL" id="QSE90636.1"/>
    </source>
</evidence>
<dbReference type="Gene3D" id="3.30.300.30">
    <property type="match status" value="1"/>
</dbReference>
<gene>
    <name evidence="3" type="ORF">JWS13_19425</name>
</gene>
<dbReference type="PANTHER" id="PTHR43767:SF1">
    <property type="entry name" value="NONRIBOSOMAL PEPTIDE SYNTHASE PES1 (EUROFUNG)-RELATED"/>
    <property type="match status" value="1"/>
</dbReference>
<dbReference type="InterPro" id="IPR025110">
    <property type="entry name" value="AMP-bd_C"/>
</dbReference>
<dbReference type="InterPro" id="IPR020845">
    <property type="entry name" value="AMP-binding_CS"/>
</dbReference>
<dbReference type="Proteomes" id="UP000662986">
    <property type="component" value="Chromosome"/>
</dbReference>
<dbReference type="InterPro" id="IPR000873">
    <property type="entry name" value="AMP-dep_synth/lig_dom"/>
</dbReference>
<dbReference type="Gene3D" id="3.40.50.12780">
    <property type="entry name" value="N-terminal domain of ligase-like"/>
    <property type="match status" value="1"/>
</dbReference>
<accession>A0A974ZUA8</accession>
<protein>
    <submittedName>
        <fullName evidence="3">AMP-binding protein</fullName>
    </submittedName>
</protein>
<evidence type="ECO:0000259" key="1">
    <source>
        <dbReference type="Pfam" id="PF00501"/>
    </source>
</evidence>
<proteinExistence type="predicted"/>
<keyword evidence="4" id="KW-1185">Reference proteome</keyword>
<dbReference type="EMBL" id="CP070619">
    <property type="protein sequence ID" value="QSE90636.1"/>
    <property type="molecule type" value="Genomic_DNA"/>
</dbReference>
<dbReference type="InterPro" id="IPR042099">
    <property type="entry name" value="ANL_N_sf"/>
</dbReference>
<name>A0A974ZUA8_9NOCA</name>
<dbReference type="Pfam" id="PF00501">
    <property type="entry name" value="AMP-binding"/>
    <property type="match status" value="1"/>
</dbReference>
<evidence type="ECO:0000313" key="4">
    <source>
        <dbReference type="Proteomes" id="UP000662986"/>
    </source>
</evidence>
<dbReference type="Pfam" id="PF13193">
    <property type="entry name" value="AMP-binding_C"/>
    <property type="match status" value="1"/>
</dbReference>
<dbReference type="PROSITE" id="PS00455">
    <property type="entry name" value="AMP_BINDING"/>
    <property type="match status" value="1"/>
</dbReference>
<dbReference type="PANTHER" id="PTHR43767">
    <property type="entry name" value="LONG-CHAIN-FATTY-ACID--COA LIGASE"/>
    <property type="match status" value="1"/>
</dbReference>
<reference evidence="3 4" key="2">
    <citation type="journal article" date="2022" name="Arch. Microbiol.">
        <title>Rhodococcus pseudokoreensis sp. nov. isolated from the rhizosphere of young M26 apple rootstocks.</title>
        <authorList>
            <person name="Kampfer P."/>
            <person name="Glaeser S.P."/>
            <person name="Blom J."/>
            <person name="Wolf J."/>
            <person name="Benning S."/>
            <person name="Schloter M."/>
            <person name="Neumann-Schaal M."/>
        </authorList>
    </citation>
    <scope>NUCLEOTIDE SEQUENCE [LARGE SCALE GENOMIC DNA]</scope>
    <source>
        <strain evidence="3 4">R79</strain>
    </source>
</reference>
<dbReference type="InterPro" id="IPR050237">
    <property type="entry name" value="ATP-dep_AMP-bd_enzyme"/>
</dbReference>
<feature type="domain" description="AMP-binding enzyme C-terminal" evidence="2">
    <location>
        <begin position="435"/>
        <end position="510"/>
    </location>
</feature>
<evidence type="ECO:0000259" key="2">
    <source>
        <dbReference type="Pfam" id="PF13193"/>
    </source>
</evidence>
<sequence length="525" mass="54700">MSDLRTAAAPSVGPGQILPFAATRHPDKIGLVVGDSRLTYRELDRLSDNVAASLRAGGIGTGDVVSLYGQNSWQWIVSYHGALKAGAVVNPVNVMLTGPELAYVLGDCGAKAVFAGPDQAGTVSGALDSVASVDLFCVFGRSDASAPEGAVPWDDFLASAAGSTAVSAPDVAPKDLCCIGYTSGTTGHPKGAMQSHQSVLLNCALTATMHGRGVDEIVVTALPAAHVYGNVAINSTFLAGGTVVLMERFDAAHALHLIATEHATLFEGVPAMYSMMLADPAFETADVTSLRKSTIGGQTFSPSLAERWQARVAGPVLELWGMTEIAGLGTTHSVFAPPVLGSIGVSLPGTEIKIAPIDGGAGEVPVGTPGELVVRGPLVMLGYHGRPDATAEVLGADGWLRTGDVAYVDDTGHFFVVDRLKDMILTAGYNVYPAEIERVISSHPQVTMVAVGKRPDEVKGEVAVAYVVTAAGSDLDAAAVLEFCRERLAAYKRPRDVVFVDALPTTSSGKLMRRKLTELDHAISR</sequence>
<dbReference type="InterPro" id="IPR045851">
    <property type="entry name" value="AMP-bd_C_sf"/>
</dbReference>